<sequence>MATTTQSPEQRELALIGKVELRIALADSDTKLEAILKTYLAPLLLKLSSEHVGVRNKLISICQHISTRIKPQSIQLPVAALIKQFKDQESPLVRHFDLLYIQQGVDRLSTRDKAELLPVIVGGISRSGSQGSQIFNLLLRLLESFTLPPRGSKEDLAMRQQFEVTDNDASYLASWLGKFILFVPQKGTATTCPGLNAEDFAFINMQGKENPWSPSAGSLNLPRTKVLAARLLSSGLFNDHERFLPALFASADPASTISDVGDDILKRALPATDLEGETLVSQLFGLYFGEAGAPRVRASLRLKILGLLNKSTHSTTFSHHIMRMVDDGVATPAVDGEDVVMSNAPTSNASVGREVTKLRSAIFQYINFVARYGSKDSLHAIAPRVIARLRDFVDNQGWPRPGPNEDLTSRGYAYEVIGLLAAAGPRSVLIETEHPNLDLLRYLFETLAKDSSGSSIIVSIEEALSTLLSAMSRLQLTTEEQSVLEEFLVDQMAQSADLEGGKRLRSTRYVTIRFANRCLPYASVKARWINILGVGAVSDRAEVREEAERGLSPYWHQMLNGSLGLAQPEQIVFPAFAVVVRQFFQGQTIDSKQEPMAIVMQAKILYPQCFQHMTTFARRILYHEAMSVSAAAPSIDSEWERRIDTATETDDEVRKAIRLRMSSAENGCAEASAVLVSAIFVNVTDPALPAESGSQLVEYLSLSPDSALVQLLPRVNDLIPIIKSNNHAKRVEAAHMFGILASHLESDQSAIASQVSEFLAVIMKWELAIGAAVNQVDGATVALGYYYSRLAYRKRGALISDAFVRYVEFVLEIAMKSKDTTLQAVSHVAIGQLCLFGAVTLESLSSIAKPRTIIDKLYETAKGGNERAILSLGQFSMILPEAADKTDDDLAYLEEQLHKLHEIRQAEVHFAVGEAMSYVASGWQSTALATKLDVDGLTPDKPERVHTLGRMTDRILSDCSNSKPALKKAAVMWLLCLVQFCGHLPEIQEKLEKCQAVFKRCLGDRDELVQETASRGLGLIYEKGDRRLKDDLVRDLVSSFSSDRQSQLAGNVSADTQLFEPGQLPTGEGSVSTYKDIMSLASEVGDSSLVYRFMSMASSNAIWSSRAAFGRFGLSNVLSDSSVDGYLSNNPKLYPKLFRYRFDPNSGVQRSMNDIWNALVKDSTATIDKYFDDIMEDLLTSILGKEWRVRQACCAAIADLVQGRPLDRYEQYLERIWTQCFRVLDDIKESVRAAAASLARVLTGVLTRALEADHSATKNASAMLKHVLPFLLSPSGMESSAQEVQAFSVHTLLEIIKKANGSTLRPFIPELVERLIGLLSSLEPEAVNYLHLNATKYNLTEQKIDDMRLSSIRSSPLMEAIERCLDLLDDDTMQRLQPKLENAMKSAVGLPSKVGASRVLVSLSTRRLAVFRPFVDHFLKLIEKLILDRNETVASSYAVAAGYLARAASDKQLLRLIEFAKALYFDSEGDRESVTPRRSITSGEVIFATAKHAADRFGSVAASVVPFVFVAKHDPNEQVKEQFQNAWNESVGGSRAVALYLSEIVSISDKHLDSPQWVLKHTSARAVADAVAVVASLESKISTETARALWPTLEKALGGKTWEGKEVVLSAFAKFFESASAEYIQQPAVSSLVVKIASREAKRQNAAYKPHAIKCIGQVALALHDTDMSETVFTIVRPVLEDASEGEPMEVDGDNGGQKAEDLKRATLAASVESLLASINPGVLADEKLVYALSQALDMVASLAAPSAPVHRSTYMGLKQLFDRLRKHGKGSAVGSDAERPLKILLFGPDPGTEALRLLRADATISAVGASQPLASALSADIHALLADEKSLQVRDRLATAAAAGKR</sequence>
<dbReference type="InterPro" id="IPR024372">
    <property type="entry name" value="Ecm29_N"/>
</dbReference>
<dbReference type="Gene3D" id="1.25.10.10">
    <property type="entry name" value="Leucine-rich Repeat Variant"/>
    <property type="match status" value="2"/>
</dbReference>
<dbReference type="GO" id="GO:0005634">
    <property type="term" value="C:nucleus"/>
    <property type="evidence" value="ECO:0007669"/>
    <property type="project" value="TreeGrafter"/>
</dbReference>
<comment type="subcellular location">
    <subcellularLocation>
        <location evidence="1">Cytoplasm</location>
    </subcellularLocation>
</comment>
<evidence type="ECO:0000259" key="5">
    <source>
        <dbReference type="Pfam" id="PF13001"/>
    </source>
</evidence>
<keyword evidence="8" id="KW-1185">Reference proteome</keyword>
<dbReference type="EMBL" id="JAUJLE010000702">
    <property type="protein sequence ID" value="KAK0951374.1"/>
    <property type="molecule type" value="Genomic_DNA"/>
</dbReference>
<dbReference type="InterPro" id="IPR011989">
    <property type="entry name" value="ARM-like"/>
</dbReference>
<keyword evidence="3" id="KW-0677">Repeat</keyword>
<dbReference type="InterPro" id="IPR016024">
    <property type="entry name" value="ARM-type_fold"/>
</dbReference>
<keyword evidence="2" id="KW-0963">Cytoplasm</keyword>
<evidence type="ECO:0000256" key="2">
    <source>
        <dbReference type="ARBA" id="ARBA00022490"/>
    </source>
</evidence>
<dbReference type="Pfam" id="PF23731">
    <property type="entry name" value="ARM_ECM29_C"/>
    <property type="match status" value="1"/>
</dbReference>
<dbReference type="PANTHER" id="PTHR23346">
    <property type="entry name" value="TRANSLATIONAL ACTIVATOR GCN1-RELATED"/>
    <property type="match status" value="1"/>
</dbReference>
<reference evidence="7" key="1">
    <citation type="submission" date="2023-06" db="EMBL/GenBank/DDBJ databases">
        <title>Black Yeasts Isolated from many extreme environments.</title>
        <authorList>
            <person name="Coleine C."/>
            <person name="Stajich J.E."/>
            <person name="Selbmann L."/>
        </authorList>
    </citation>
    <scope>NUCLEOTIDE SEQUENCE</scope>
    <source>
        <strain evidence="7">CCFEE 5200</strain>
    </source>
</reference>
<evidence type="ECO:0000313" key="7">
    <source>
        <dbReference type="EMBL" id="KAK0951374.1"/>
    </source>
</evidence>
<organism evidence="7 8">
    <name type="scientific">Friedmanniomyces endolithicus</name>
    <dbReference type="NCBI Taxonomy" id="329885"/>
    <lineage>
        <taxon>Eukaryota</taxon>
        <taxon>Fungi</taxon>
        <taxon>Dikarya</taxon>
        <taxon>Ascomycota</taxon>
        <taxon>Pezizomycotina</taxon>
        <taxon>Dothideomycetes</taxon>
        <taxon>Dothideomycetidae</taxon>
        <taxon>Mycosphaerellales</taxon>
        <taxon>Teratosphaeriaceae</taxon>
        <taxon>Friedmanniomyces</taxon>
    </lineage>
</organism>
<proteinExistence type="predicted"/>
<keyword evidence="4 7" id="KW-0647">Proteasome</keyword>
<evidence type="ECO:0000259" key="6">
    <source>
        <dbReference type="Pfam" id="PF24492"/>
    </source>
</evidence>
<dbReference type="GO" id="GO:0060090">
    <property type="term" value="F:molecular adaptor activity"/>
    <property type="evidence" value="ECO:0007669"/>
    <property type="project" value="InterPro"/>
</dbReference>
<dbReference type="PANTHER" id="PTHR23346:SF19">
    <property type="entry name" value="PROTEASOME ADAPTER AND SCAFFOLD PROTEIN ECM29"/>
    <property type="match status" value="1"/>
</dbReference>
<evidence type="ECO:0000256" key="1">
    <source>
        <dbReference type="ARBA" id="ARBA00004496"/>
    </source>
</evidence>
<dbReference type="InterPro" id="IPR055443">
    <property type="entry name" value="HEAT_ECM29"/>
</dbReference>
<comment type="caution">
    <text evidence="7">The sequence shown here is derived from an EMBL/GenBank/DDBJ whole genome shotgun (WGS) entry which is preliminary data.</text>
</comment>
<feature type="domain" description="Proteasome adapter and scaffold protein ECM29 HEAT-repeat" evidence="6">
    <location>
        <begin position="1304"/>
        <end position="1465"/>
    </location>
</feature>
<evidence type="ECO:0000313" key="8">
    <source>
        <dbReference type="Proteomes" id="UP001175353"/>
    </source>
</evidence>
<feature type="domain" description="Proteasome component Ecm29 N-terminal" evidence="5">
    <location>
        <begin position="16"/>
        <end position="533"/>
    </location>
</feature>
<name>A0AAN6JWC9_9PEZI</name>
<dbReference type="SUPFAM" id="SSF48371">
    <property type="entry name" value="ARM repeat"/>
    <property type="match status" value="2"/>
</dbReference>
<dbReference type="GO" id="GO:0000502">
    <property type="term" value="C:proteasome complex"/>
    <property type="evidence" value="ECO:0007669"/>
    <property type="project" value="UniProtKB-KW"/>
</dbReference>
<dbReference type="Pfam" id="PF13001">
    <property type="entry name" value="ECM29_N"/>
    <property type="match status" value="1"/>
</dbReference>
<protein>
    <submittedName>
        <fullName evidence="7">Proteasome component M29</fullName>
    </submittedName>
</protein>
<gene>
    <name evidence="7" type="primary">ECM29_2</name>
    <name evidence="7" type="ORF">LTR91_025025</name>
</gene>
<dbReference type="GO" id="GO:0043248">
    <property type="term" value="P:proteasome assembly"/>
    <property type="evidence" value="ECO:0007669"/>
    <property type="project" value="InterPro"/>
</dbReference>
<dbReference type="Pfam" id="PF24492">
    <property type="entry name" value="HEAT_ECM29"/>
    <property type="match status" value="1"/>
</dbReference>
<evidence type="ECO:0000256" key="4">
    <source>
        <dbReference type="ARBA" id="ARBA00022942"/>
    </source>
</evidence>
<dbReference type="GO" id="GO:0036503">
    <property type="term" value="P:ERAD pathway"/>
    <property type="evidence" value="ECO:0007669"/>
    <property type="project" value="TreeGrafter"/>
</dbReference>
<accession>A0AAN6JWC9</accession>
<dbReference type="GO" id="GO:0005737">
    <property type="term" value="C:cytoplasm"/>
    <property type="evidence" value="ECO:0007669"/>
    <property type="project" value="UniProtKB-SubCell"/>
</dbReference>
<evidence type="ECO:0000256" key="3">
    <source>
        <dbReference type="ARBA" id="ARBA00022737"/>
    </source>
</evidence>
<dbReference type="Proteomes" id="UP001175353">
    <property type="component" value="Unassembled WGS sequence"/>
</dbReference>